<keyword evidence="5 7" id="KW-1133">Transmembrane helix</keyword>
<dbReference type="AlphaFoldDB" id="A0A380T7S0"/>
<feature type="transmembrane region" description="Helical" evidence="7">
    <location>
        <begin position="358"/>
        <end position="378"/>
    </location>
</feature>
<feature type="transmembrane region" description="Helical" evidence="7">
    <location>
        <begin position="227"/>
        <end position="247"/>
    </location>
</feature>
<evidence type="ECO:0000313" key="8">
    <source>
        <dbReference type="EMBL" id="SUS03594.1"/>
    </source>
</evidence>
<feature type="transmembrane region" description="Helical" evidence="7">
    <location>
        <begin position="43"/>
        <end position="68"/>
    </location>
</feature>
<keyword evidence="4 7" id="KW-0812">Transmembrane</keyword>
<evidence type="ECO:0000256" key="6">
    <source>
        <dbReference type="ARBA" id="ARBA00023136"/>
    </source>
</evidence>
<feature type="transmembrane region" description="Helical" evidence="7">
    <location>
        <begin position="145"/>
        <end position="171"/>
    </location>
</feature>
<feature type="transmembrane region" description="Helical" evidence="7">
    <location>
        <begin position="412"/>
        <end position="432"/>
    </location>
</feature>
<dbReference type="CDD" id="cd13127">
    <property type="entry name" value="MATE_tuaB_like"/>
    <property type="match status" value="1"/>
</dbReference>
<feature type="transmembrane region" description="Helical" evidence="7">
    <location>
        <begin position="12"/>
        <end position="37"/>
    </location>
</feature>
<accession>A0A380T7S0</accession>
<protein>
    <submittedName>
        <fullName evidence="8">Putative PST type surface saccharide translocase, ExoT protein</fullName>
    </submittedName>
</protein>
<feature type="transmembrane region" description="Helical" evidence="7">
    <location>
        <begin position="384"/>
        <end position="405"/>
    </location>
</feature>
<dbReference type="GO" id="GO:0005886">
    <property type="term" value="C:plasma membrane"/>
    <property type="evidence" value="ECO:0007669"/>
    <property type="project" value="UniProtKB-SubCell"/>
</dbReference>
<comment type="similarity">
    <text evidence="2">Belongs to the polysaccharide synthase family.</text>
</comment>
<keyword evidence="6 7" id="KW-0472">Membrane</keyword>
<feature type="transmembrane region" description="Helical" evidence="7">
    <location>
        <begin position="293"/>
        <end position="313"/>
    </location>
</feature>
<feature type="transmembrane region" description="Helical" evidence="7">
    <location>
        <begin position="115"/>
        <end position="136"/>
    </location>
</feature>
<comment type="subcellular location">
    <subcellularLocation>
        <location evidence="1">Cell membrane</location>
        <topology evidence="1">Multi-pass membrane protein</topology>
    </subcellularLocation>
</comment>
<reference evidence="8" key="1">
    <citation type="submission" date="2018-07" db="EMBL/GenBank/DDBJ databases">
        <authorList>
            <person name="Quirk P.G."/>
            <person name="Krulwich T.A."/>
        </authorList>
    </citation>
    <scope>NUCLEOTIDE SEQUENCE</scope>
</reference>
<sequence>MMLKRRLTAGTIWSFVEAWTYRLCHLAVFVLLARLLAPADFGLASLAMVAVMLAQSLFVSGGCSEFLIQKRDIQPVDIGTVFWLQLSVATVAMLLCMVLAPIISPALGYPDLVPLISWFAALLPLSALAAVPDALLRRSFAFQTLALRSTLAVVVGGACGIGLALSGFGVWSLVAFQLTHKAVEVLVLWCSQPLLPLRHTSSAVLREAVGFGAYSSVSRLLQSIEQLIVRATASLIAGVNAVGYLHLGRSILDEITHLLINPFSRVAMPAFAAMKDEPQRLQTVLRLTTETSALIAFPCFLGLSVTAPAWVPVVFGSHWMNAVEVVQILAIAGLTYPIGNLDVALLRGLGRVRLEAKLSLAATLLLVALVLPLTPFGAEGIACAVVVRNLIFAPIRFAVVARYAAMDRRGEAIAAARLFLLAIVMAAVVAAWQRIAAPDLADAALLATSVGIGVVTYATLLAVFARRSLTELWRVARSRPSSAIPETASATPPLASPR</sequence>
<dbReference type="PANTHER" id="PTHR30250:SF10">
    <property type="entry name" value="LIPOPOLYSACCHARIDE BIOSYNTHESIS PROTEIN WZXC"/>
    <property type="match status" value="1"/>
</dbReference>
<evidence type="ECO:0000256" key="1">
    <source>
        <dbReference type="ARBA" id="ARBA00004651"/>
    </source>
</evidence>
<organism evidence="8">
    <name type="scientific">metagenome</name>
    <dbReference type="NCBI Taxonomy" id="256318"/>
    <lineage>
        <taxon>unclassified sequences</taxon>
        <taxon>metagenomes</taxon>
    </lineage>
</organism>
<feature type="transmembrane region" description="Helical" evidence="7">
    <location>
        <begin position="80"/>
        <end position="103"/>
    </location>
</feature>
<feature type="transmembrane region" description="Helical" evidence="7">
    <location>
        <begin position="325"/>
        <end position="346"/>
    </location>
</feature>
<evidence type="ECO:0000256" key="2">
    <source>
        <dbReference type="ARBA" id="ARBA00007430"/>
    </source>
</evidence>
<keyword evidence="3" id="KW-1003">Cell membrane</keyword>
<evidence type="ECO:0000256" key="7">
    <source>
        <dbReference type="SAM" id="Phobius"/>
    </source>
</evidence>
<evidence type="ECO:0000256" key="4">
    <source>
        <dbReference type="ARBA" id="ARBA00022692"/>
    </source>
</evidence>
<dbReference type="PANTHER" id="PTHR30250">
    <property type="entry name" value="PST FAMILY PREDICTED COLANIC ACID TRANSPORTER"/>
    <property type="match status" value="1"/>
</dbReference>
<dbReference type="EMBL" id="UIDG01000005">
    <property type="protein sequence ID" value="SUS03594.1"/>
    <property type="molecule type" value="Genomic_DNA"/>
</dbReference>
<gene>
    <name evidence="8" type="ORF">DF3PB_1020007</name>
</gene>
<evidence type="ECO:0000256" key="3">
    <source>
        <dbReference type="ARBA" id="ARBA00022475"/>
    </source>
</evidence>
<feature type="transmembrane region" description="Helical" evidence="7">
    <location>
        <begin position="444"/>
        <end position="464"/>
    </location>
</feature>
<dbReference type="Pfam" id="PF13440">
    <property type="entry name" value="Polysacc_synt_3"/>
    <property type="match status" value="1"/>
</dbReference>
<dbReference type="InterPro" id="IPR050833">
    <property type="entry name" value="Poly_Biosynth_Transport"/>
</dbReference>
<name>A0A380T7S0_9ZZZZ</name>
<evidence type="ECO:0000256" key="5">
    <source>
        <dbReference type="ARBA" id="ARBA00022989"/>
    </source>
</evidence>
<proteinExistence type="inferred from homology"/>